<evidence type="ECO:0000313" key="3">
    <source>
        <dbReference type="EMBL" id="TDT33647.1"/>
    </source>
</evidence>
<proteinExistence type="predicted"/>
<accession>A0A4R7JAI7</accession>
<sequence length="88" mass="9691">MTKADRTARVRAAETSSRTPSDKQLDAQGMNEGMRVLAYLISGPLCYGGIGWLADRFIGTEFLVGIGMLVGCALSVYMIIRRYARSER</sequence>
<keyword evidence="2" id="KW-1133">Transmembrane helix</keyword>
<feature type="transmembrane region" description="Helical" evidence="2">
    <location>
        <begin position="60"/>
        <end position="80"/>
    </location>
</feature>
<keyword evidence="2" id="KW-0812">Transmembrane</keyword>
<dbReference type="EMBL" id="SOAW01000001">
    <property type="protein sequence ID" value="TDT33647.1"/>
    <property type="molecule type" value="Genomic_DNA"/>
</dbReference>
<dbReference type="Proteomes" id="UP000295371">
    <property type="component" value="Unassembled WGS sequence"/>
</dbReference>
<name>A0A4R7JAI7_9ACTN</name>
<dbReference type="AlphaFoldDB" id="A0A4R7JAI7"/>
<evidence type="ECO:0000313" key="4">
    <source>
        <dbReference type="Proteomes" id="UP000295371"/>
    </source>
</evidence>
<feature type="transmembrane region" description="Helical" evidence="2">
    <location>
        <begin position="36"/>
        <end position="54"/>
    </location>
</feature>
<protein>
    <submittedName>
        <fullName evidence="3">Uncharacterized protein</fullName>
    </submittedName>
</protein>
<dbReference type="OrthoDB" id="5193039at2"/>
<feature type="compositionally biased region" description="Basic and acidic residues" evidence="1">
    <location>
        <begin position="1"/>
        <end position="12"/>
    </location>
</feature>
<evidence type="ECO:0000256" key="2">
    <source>
        <dbReference type="SAM" id="Phobius"/>
    </source>
</evidence>
<reference evidence="3 4" key="1">
    <citation type="submission" date="2019-03" db="EMBL/GenBank/DDBJ databases">
        <title>Genomic Encyclopedia of Archaeal and Bacterial Type Strains, Phase II (KMG-II): from individual species to whole genera.</title>
        <authorList>
            <person name="Goeker M."/>
        </authorList>
    </citation>
    <scope>NUCLEOTIDE SEQUENCE [LARGE SCALE GENOMIC DNA]</scope>
    <source>
        <strain evidence="3 4">DSM 24323</strain>
    </source>
</reference>
<keyword evidence="4" id="KW-1185">Reference proteome</keyword>
<comment type="caution">
    <text evidence="3">The sequence shown here is derived from an EMBL/GenBank/DDBJ whole genome shotgun (WGS) entry which is preliminary data.</text>
</comment>
<evidence type="ECO:0000256" key="1">
    <source>
        <dbReference type="SAM" id="MobiDB-lite"/>
    </source>
</evidence>
<dbReference type="RefSeq" id="WP_133754124.1">
    <property type="nucleotide sequence ID" value="NZ_CP171129.1"/>
</dbReference>
<organism evidence="3 4">
    <name type="scientific">Naumannella halotolerans</name>
    <dbReference type="NCBI Taxonomy" id="993414"/>
    <lineage>
        <taxon>Bacteria</taxon>
        <taxon>Bacillati</taxon>
        <taxon>Actinomycetota</taxon>
        <taxon>Actinomycetes</taxon>
        <taxon>Propionibacteriales</taxon>
        <taxon>Propionibacteriaceae</taxon>
        <taxon>Naumannella</taxon>
    </lineage>
</organism>
<feature type="region of interest" description="Disordered" evidence="1">
    <location>
        <begin position="1"/>
        <end position="27"/>
    </location>
</feature>
<gene>
    <name evidence="3" type="ORF">CLV29_1271</name>
</gene>
<keyword evidence="2" id="KW-0472">Membrane</keyword>